<reference evidence="9 10" key="1">
    <citation type="journal article" date="2015" name="Int. J. Syst. Evol. Microbiol.">
        <title>Sporolactobacillus shoreae sp. nov. and Sporolactobacillus spathodeae sp. nov., two spore-forming lactic acid bacteria isolated from tree barks in Thailand.</title>
        <authorList>
            <person name="Thamacharoensuk T."/>
            <person name="Kitahara M."/>
            <person name="Ohkuma M."/>
            <person name="Thongchul N."/>
            <person name="Tanasupawat S."/>
        </authorList>
    </citation>
    <scope>NUCLEOTIDE SEQUENCE [LARGE SCALE GENOMIC DNA]</scope>
    <source>
        <strain evidence="9 10">BK92</strain>
    </source>
</reference>
<dbReference type="NCBIfam" id="TIGR03426">
    <property type="entry name" value="shape_MreD"/>
    <property type="match status" value="1"/>
</dbReference>
<evidence type="ECO:0000256" key="1">
    <source>
        <dbReference type="ARBA" id="ARBA00004651"/>
    </source>
</evidence>
<dbReference type="AlphaFoldDB" id="A0A4Z0GT84"/>
<feature type="transmembrane region" description="Helical" evidence="8">
    <location>
        <begin position="100"/>
        <end position="124"/>
    </location>
</feature>
<evidence type="ECO:0000256" key="2">
    <source>
        <dbReference type="ARBA" id="ARBA00007776"/>
    </source>
</evidence>
<comment type="similarity">
    <text evidence="2">Belongs to the MreD family.</text>
</comment>
<feature type="transmembrane region" description="Helical" evidence="8">
    <location>
        <begin position="7"/>
        <end position="25"/>
    </location>
</feature>
<keyword evidence="7 8" id="KW-0472">Membrane</keyword>
<comment type="subcellular location">
    <subcellularLocation>
        <location evidence="1">Cell membrane</location>
        <topology evidence="1">Multi-pass membrane protein</topology>
    </subcellularLocation>
</comment>
<evidence type="ECO:0000313" key="10">
    <source>
        <dbReference type="Proteomes" id="UP000298347"/>
    </source>
</evidence>
<keyword evidence="3" id="KW-1003">Cell membrane</keyword>
<proteinExistence type="inferred from homology"/>
<evidence type="ECO:0000313" key="9">
    <source>
        <dbReference type="EMBL" id="TGA99486.1"/>
    </source>
</evidence>
<organism evidence="9 10">
    <name type="scientific">Sporolactobacillus shoreae</name>
    <dbReference type="NCBI Taxonomy" id="1465501"/>
    <lineage>
        <taxon>Bacteria</taxon>
        <taxon>Bacillati</taxon>
        <taxon>Bacillota</taxon>
        <taxon>Bacilli</taxon>
        <taxon>Bacillales</taxon>
        <taxon>Sporolactobacillaceae</taxon>
        <taxon>Sporolactobacillus</taxon>
    </lineage>
</organism>
<dbReference type="RefSeq" id="WP_135347509.1">
    <property type="nucleotide sequence ID" value="NZ_SRJD01000003.1"/>
</dbReference>
<evidence type="ECO:0000256" key="8">
    <source>
        <dbReference type="SAM" id="Phobius"/>
    </source>
</evidence>
<name>A0A4Z0GT84_9BACL</name>
<keyword evidence="10" id="KW-1185">Reference proteome</keyword>
<dbReference type="Proteomes" id="UP000298347">
    <property type="component" value="Unassembled WGS sequence"/>
</dbReference>
<evidence type="ECO:0000256" key="3">
    <source>
        <dbReference type="ARBA" id="ARBA00022475"/>
    </source>
</evidence>
<dbReference type="InterPro" id="IPR007227">
    <property type="entry name" value="Cell_shape_determining_MreD"/>
</dbReference>
<feature type="transmembrane region" description="Helical" evidence="8">
    <location>
        <begin position="63"/>
        <end position="88"/>
    </location>
</feature>
<feature type="transmembrane region" description="Helical" evidence="8">
    <location>
        <begin position="31"/>
        <end position="51"/>
    </location>
</feature>
<keyword evidence="4 8" id="KW-0812">Transmembrane</keyword>
<keyword evidence="6 8" id="KW-1133">Transmembrane helix</keyword>
<evidence type="ECO:0000256" key="5">
    <source>
        <dbReference type="ARBA" id="ARBA00022960"/>
    </source>
</evidence>
<dbReference type="EMBL" id="SRJD01000003">
    <property type="protein sequence ID" value="TGA99486.1"/>
    <property type="molecule type" value="Genomic_DNA"/>
</dbReference>
<dbReference type="Pfam" id="PF04093">
    <property type="entry name" value="MreD"/>
    <property type="match status" value="1"/>
</dbReference>
<dbReference type="GO" id="GO:0008360">
    <property type="term" value="P:regulation of cell shape"/>
    <property type="evidence" value="ECO:0007669"/>
    <property type="project" value="UniProtKB-KW"/>
</dbReference>
<gene>
    <name evidence="9" type="primary">mreD</name>
    <name evidence="9" type="ORF">E4665_03945</name>
</gene>
<accession>A0A4Z0GT84</accession>
<evidence type="ECO:0000256" key="7">
    <source>
        <dbReference type="ARBA" id="ARBA00023136"/>
    </source>
</evidence>
<dbReference type="OrthoDB" id="1653857at2"/>
<evidence type="ECO:0000256" key="6">
    <source>
        <dbReference type="ARBA" id="ARBA00022989"/>
    </source>
</evidence>
<comment type="caution">
    <text evidence="9">The sequence shown here is derived from an EMBL/GenBank/DDBJ whole genome shotgun (WGS) entry which is preliminary data.</text>
</comment>
<evidence type="ECO:0000256" key="4">
    <source>
        <dbReference type="ARBA" id="ARBA00022692"/>
    </source>
</evidence>
<sequence>MKQFKLFIFLFFTFMAEGTIMMHFIPYENWGHIQIVPDFLFVLLLMVAFFADEGWGMRYAIVFGLLTDLVYTSIIGVYAFSMGLAVYVTYSLSKWVNMNIVMTAVLSAFGVFFLQTEVYLIYLMIRLTDQPMNIFFQWRIPATIGLNIVFTLVVYFPFKRFLSGMKKTELD</sequence>
<protein>
    <submittedName>
        <fullName evidence="9">Rod shape-determining protein MreD</fullName>
    </submittedName>
</protein>
<dbReference type="GO" id="GO:0005886">
    <property type="term" value="C:plasma membrane"/>
    <property type="evidence" value="ECO:0007669"/>
    <property type="project" value="UniProtKB-SubCell"/>
</dbReference>
<keyword evidence="5" id="KW-0133">Cell shape</keyword>
<feature type="transmembrane region" description="Helical" evidence="8">
    <location>
        <begin position="136"/>
        <end position="158"/>
    </location>
</feature>